<feature type="domain" description="Methyltransferase type 11" evidence="4">
    <location>
        <begin position="38"/>
        <end position="130"/>
    </location>
</feature>
<name>A0A919FIW0_9MICO</name>
<accession>A0A919FIW0</accession>
<protein>
    <submittedName>
        <fullName evidence="5">SAM-dependent methyltransferase</fullName>
    </submittedName>
</protein>
<reference evidence="5" key="1">
    <citation type="journal article" date="2014" name="Int. J. Syst. Evol. Microbiol.">
        <title>Complete genome sequence of Corynebacterium casei LMG S-19264T (=DSM 44701T), isolated from a smear-ripened cheese.</title>
        <authorList>
            <consortium name="US DOE Joint Genome Institute (JGI-PGF)"/>
            <person name="Walter F."/>
            <person name="Albersmeier A."/>
            <person name="Kalinowski J."/>
            <person name="Ruckert C."/>
        </authorList>
    </citation>
    <scope>NUCLEOTIDE SEQUENCE</scope>
    <source>
        <strain evidence="5">CGMCC 4.7398</strain>
    </source>
</reference>
<evidence type="ECO:0000259" key="4">
    <source>
        <dbReference type="Pfam" id="PF08241"/>
    </source>
</evidence>
<dbReference type="InterPro" id="IPR013216">
    <property type="entry name" value="Methyltransf_11"/>
</dbReference>
<keyword evidence="3" id="KW-0808">Transferase</keyword>
<dbReference type="Proteomes" id="UP000627369">
    <property type="component" value="Unassembled WGS sequence"/>
</dbReference>
<dbReference type="Gene3D" id="3.40.50.150">
    <property type="entry name" value="Vaccinia Virus protein VP39"/>
    <property type="match status" value="1"/>
</dbReference>
<proteinExistence type="inferred from homology"/>
<sequence length="252" mass="26993">MAFNVAADAYARFMGRFAEPLADRFVDLVDARSGQRALDVGCGPGAVTERLSRRLGPDAVVAVDPSEPFVEAARGRCPGVDVRQGVAEALPFDDDTVDLALAQLVVHFMTDPVAGLREMARVARPGGVVAASVWDFGGGRAPLSTFWRAARDLEPGMVDESAVAGAGDGHLAGLFRQAGLHDLRSHELTVVSRYADFTEWWEPYTLGVGLVGDYIAGLEPDARRAVETRCRELLPDGPFEVTATAWTVIARA</sequence>
<organism evidence="5 6">
    <name type="scientific">Promicromonospora soli</name>
    <dbReference type="NCBI Taxonomy" id="2035533"/>
    <lineage>
        <taxon>Bacteria</taxon>
        <taxon>Bacillati</taxon>
        <taxon>Actinomycetota</taxon>
        <taxon>Actinomycetes</taxon>
        <taxon>Micrococcales</taxon>
        <taxon>Promicromonosporaceae</taxon>
        <taxon>Promicromonospora</taxon>
    </lineage>
</organism>
<dbReference type="GO" id="GO:0032259">
    <property type="term" value="P:methylation"/>
    <property type="evidence" value="ECO:0007669"/>
    <property type="project" value="UniProtKB-KW"/>
</dbReference>
<dbReference type="CDD" id="cd02440">
    <property type="entry name" value="AdoMet_MTases"/>
    <property type="match status" value="1"/>
</dbReference>
<dbReference type="GO" id="GO:0008757">
    <property type="term" value="F:S-adenosylmethionine-dependent methyltransferase activity"/>
    <property type="evidence" value="ECO:0007669"/>
    <property type="project" value="InterPro"/>
</dbReference>
<dbReference type="PANTHER" id="PTHR44942">
    <property type="entry name" value="METHYLTRANSF_11 DOMAIN-CONTAINING PROTEIN"/>
    <property type="match status" value="1"/>
</dbReference>
<evidence type="ECO:0000313" key="6">
    <source>
        <dbReference type="Proteomes" id="UP000627369"/>
    </source>
</evidence>
<dbReference type="EMBL" id="BNAS01000001">
    <property type="protein sequence ID" value="GHH66698.1"/>
    <property type="molecule type" value="Genomic_DNA"/>
</dbReference>
<evidence type="ECO:0000256" key="1">
    <source>
        <dbReference type="ARBA" id="ARBA00008361"/>
    </source>
</evidence>
<dbReference type="AlphaFoldDB" id="A0A919FIW0"/>
<comment type="similarity">
    <text evidence="1">Belongs to the methyltransferase superfamily.</text>
</comment>
<gene>
    <name evidence="5" type="ORF">GCM10017772_07140</name>
</gene>
<dbReference type="Pfam" id="PF08241">
    <property type="entry name" value="Methyltransf_11"/>
    <property type="match status" value="1"/>
</dbReference>
<keyword evidence="6" id="KW-1185">Reference proteome</keyword>
<reference evidence="5" key="2">
    <citation type="submission" date="2020-09" db="EMBL/GenBank/DDBJ databases">
        <authorList>
            <person name="Sun Q."/>
            <person name="Zhou Y."/>
        </authorList>
    </citation>
    <scope>NUCLEOTIDE SEQUENCE</scope>
    <source>
        <strain evidence="5">CGMCC 4.7398</strain>
    </source>
</reference>
<evidence type="ECO:0000256" key="2">
    <source>
        <dbReference type="ARBA" id="ARBA00022603"/>
    </source>
</evidence>
<dbReference type="RefSeq" id="WP_189667862.1">
    <property type="nucleotide sequence ID" value="NZ_BNAS01000001.1"/>
</dbReference>
<comment type="caution">
    <text evidence="5">The sequence shown here is derived from an EMBL/GenBank/DDBJ whole genome shotgun (WGS) entry which is preliminary data.</text>
</comment>
<evidence type="ECO:0000313" key="5">
    <source>
        <dbReference type="EMBL" id="GHH66698.1"/>
    </source>
</evidence>
<keyword evidence="2 5" id="KW-0489">Methyltransferase</keyword>
<dbReference type="InterPro" id="IPR029063">
    <property type="entry name" value="SAM-dependent_MTases_sf"/>
</dbReference>
<evidence type="ECO:0000256" key="3">
    <source>
        <dbReference type="ARBA" id="ARBA00022679"/>
    </source>
</evidence>
<dbReference type="PANTHER" id="PTHR44942:SF4">
    <property type="entry name" value="METHYLTRANSFERASE TYPE 11 DOMAIN-CONTAINING PROTEIN"/>
    <property type="match status" value="1"/>
</dbReference>
<dbReference type="InterPro" id="IPR051052">
    <property type="entry name" value="Diverse_substrate_MTase"/>
</dbReference>
<dbReference type="SUPFAM" id="SSF53335">
    <property type="entry name" value="S-adenosyl-L-methionine-dependent methyltransferases"/>
    <property type="match status" value="1"/>
</dbReference>